<dbReference type="KEGG" id="csem:103384954"/>
<feature type="region of interest" description="Disordered" evidence="3">
    <location>
        <begin position="195"/>
        <end position="217"/>
    </location>
</feature>
<sequence>MTDRRPCRVCNFSRQKSYGLVVPSLDELKVKGCEFLGFSPSEQVTIVLEDDGTIVEDQSYFLCLPPNTKFMLLHEKDTWSPVRRMDGGTAWMARESVILEDDTVDAADAGETWLDLAQQLKQDLASIILMSEANLQTLVDAPCCELATTLGFQQKKAETLQKTLQRVLDRKEEERQSRELLHLYLKAVEKETRQEGQRLPSVGAGENVDTPDGMEVDSASGFISRTLMVLKGKTSPETRLSTEDLQMVVTKGVEAMQQVLGWNKTRTSDLLKACETELNKRLQQVQLVQSIRNSTQQDSSHQTGKKSVEGGDGTPAQGSD</sequence>
<dbReference type="InterPro" id="IPR027296">
    <property type="entry name" value="DFF-C"/>
</dbReference>
<name>A0A3P8V7E7_CYNSE</name>
<dbReference type="SMART" id="SM00266">
    <property type="entry name" value="CAD"/>
    <property type="match status" value="1"/>
</dbReference>
<reference evidence="5" key="3">
    <citation type="submission" date="2025-09" db="UniProtKB">
        <authorList>
            <consortium name="Ensembl"/>
        </authorList>
    </citation>
    <scope>IDENTIFICATION</scope>
</reference>
<dbReference type="SUPFAM" id="SSF54277">
    <property type="entry name" value="CAD &amp; PB1 domains"/>
    <property type="match status" value="1"/>
</dbReference>
<feature type="region of interest" description="Disordered" evidence="3">
    <location>
        <begin position="290"/>
        <end position="320"/>
    </location>
</feature>
<dbReference type="OrthoDB" id="6475906at2759"/>
<feature type="domain" description="CIDE-N" evidence="4">
    <location>
        <begin position="3"/>
        <end position="81"/>
    </location>
</feature>
<evidence type="ECO:0000313" key="6">
    <source>
        <dbReference type="Proteomes" id="UP000265120"/>
    </source>
</evidence>
<evidence type="ECO:0000256" key="1">
    <source>
        <dbReference type="ARBA" id="ARBA00022703"/>
    </source>
</evidence>
<dbReference type="STRING" id="244447.ENSCSEP00000008335"/>
<dbReference type="Gene3D" id="3.10.20.10">
    <property type="match status" value="1"/>
</dbReference>
<dbReference type="InterPro" id="IPR015121">
    <property type="entry name" value="DNA_fragmentation_mid_dom"/>
</dbReference>
<proteinExistence type="predicted"/>
<accession>A0A3P8V7E7</accession>
<dbReference type="Proteomes" id="UP000265120">
    <property type="component" value="Chromosome 10"/>
</dbReference>
<dbReference type="GO" id="GO:0006915">
    <property type="term" value="P:apoptotic process"/>
    <property type="evidence" value="ECO:0007669"/>
    <property type="project" value="UniProtKB-UniRule"/>
</dbReference>
<dbReference type="PANTHER" id="PTHR12306:SF16">
    <property type="entry name" value="DNAATION FACTOR SUBUNIT ALPHA"/>
    <property type="match status" value="1"/>
</dbReference>
<dbReference type="InParanoid" id="A0A3P8V7E7"/>
<keyword evidence="6" id="KW-1185">Reference proteome</keyword>
<evidence type="ECO:0000256" key="3">
    <source>
        <dbReference type="SAM" id="MobiDB-lite"/>
    </source>
</evidence>
<dbReference type="Pfam" id="PF02017">
    <property type="entry name" value="CIDE-N"/>
    <property type="match status" value="1"/>
</dbReference>
<keyword evidence="1 2" id="KW-0053">Apoptosis</keyword>
<reference evidence="5" key="2">
    <citation type="submission" date="2025-08" db="UniProtKB">
        <authorList>
            <consortium name="Ensembl"/>
        </authorList>
    </citation>
    <scope>IDENTIFICATION</scope>
</reference>
<dbReference type="CTD" id="1676"/>
<evidence type="ECO:0000313" key="5">
    <source>
        <dbReference type="Ensembl" id="ENSCSEP00000008335.1"/>
    </source>
</evidence>
<feature type="compositionally biased region" description="Polar residues" evidence="3">
    <location>
        <begin position="290"/>
        <end position="302"/>
    </location>
</feature>
<dbReference type="PANTHER" id="PTHR12306">
    <property type="entry name" value="CELL DEATH ACTIVATOR CIDE"/>
    <property type="match status" value="1"/>
</dbReference>
<dbReference type="OMA" id="NWDIRKT"/>
<dbReference type="Ensembl" id="ENSCSET00000008421.1">
    <property type="protein sequence ID" value="ENSCSEP00000008335.1"/>
    <property type="gene ID" value="ENSCSEG00000005333.1"/>
</dbReference>
<protein>
    <submittedName>
        <fullName evidence="5">DNA fragmentation factor, alpha polypeptide</fullName>
    </submittedName>
</protein>
<organism evidence="5 6">
    <name type="scientific">Cynoglossus semilaevis</name>
    <name type="common">Tongue sole</name>
    <dbReference type="NCBI Taxonomy" id="244447"/>
    <lineage>
        <taxon>Eukaryota</taxon>
        <taxon>Metazoa</taxon>
        <taxon>Chordata</taxon>
        <taxon>Craniata</taxon>
        <taxon>Vertebrata</taxon>
        <taxon>Euteleostomi</taxon>
        <taxon>Actinopterygii</taxon>
        <taxon>Neopterygii</taxon>
        <taxon>Teleostei</taxon>
        <taxon>Neoteleostei</taxon>
        <taxon>Acanthomorphata</taxon>
        <taxon>Carangaria</taxon>
        <taxon>Pleuronectiformes</taxon>
        <taxon>Pleuronectoidei</taxon>
        <taxon>Cynoglossidae</taxon>
        <taxon>Cynoglossinae</taxon>
        <taxon>Cynoglossus</taxon>
    </lineage>
</organism>
<dbReference type="GeneTree" id="ENSGT00390000018596"/>
<evidence type="ECO:0000259" key="4">
    <source>
        <dbReference type="PROSITE" id="PS51135"/>
    </source>
</evidence>
<dbReference type="PROSITE" id="PS51135">
    <property type="entry name" value="CIDE_N"/>
    <property type="match status" value="1"/>
</dbReference>
<dbReference type="InterPro" id="IPR003508">
    <property type="entry name" value="CIDE-N_dom"/>
</dbReference>
<dbReference type="AlphaFoldDB" id="A0A3P8V7E7"/>
<dbReference type="SUPFAM" id="SSF81783">
    <property type="entry name" value="C-terminal domain of DFF45/ICAD (DFF-C domain)"/>
    <property type="match status" value="1"/>
</dbReference>
<evidence type="ECO:0000256" key="2">
    <source>
        <dbReference type="PROSITE-ProRule" id="PRU00447"/>
    </source>
</evidence>
<dbReference type="Pfam" id="PF09033">
    <property type="entry name" value="DFF-C"/>
    <property type="match status" value="1"/>
</dbReference>
<dbReference type="RefSeq" id="XP_008316893.1">
    <property type="nucleotide sequence ID" value="XM_008318671.3"/>
</dbReference>
<dbReference type="FunFam" id="1.10.1490.10:FF:000001">
    <property type="entry name" value="DNA fragmentation factor subunit alpha"/>
    <property type="match status" value="1"/>
</dbReference>
<reference evidence="5 6" key="1">
    <citation type="journal article" date="2014" name="Nat. Genet.">
        <title>Whole-genome sequence of a flatfish provides insights into ZW sex chromosome evolution and adaptation to a benthic lifestyle.</title>
        <authorList>
            <person name="Chen S."/>
            <person name="Zhang G."/>
            <person name="Shao C."/>
            <person name="Huang Q."/>
            <person name="Liu G."/>
            <person name="Zhang P."/>
            <person name="Song W."/>
            <person name="An N."/>
            <person name="Chalopin D."/>
            <person name="Volff J.N."/>
            <person name="Hong Y."/>
            <person name="Li Q."/>
            <person name="Sha Z."/>
            <person name="Zhou H."/>
            <person name="Xie M."/>
            <person name="Yu Q."/>
            <person name="Liu Y."/>
            <person name="Xiang H."/>
            <person name="Wang N."/>
            <person name="Wu K."/>
            <person name="Yang C."/>
            <person name="Zhou Q."/>
            <person name="Liao X."/>
            <person name="Yang L."/>
            <person name="Hu Q."/>
            <person name="Zhang J."/>
            <person name="Meng L."/>
            <person name="Jin L."/>
            <person name="Tian Y."/>
            <person name="Lian J."/>
            <person name="Yang J."/>
            <person name="Miao G."/>
            <person name="Liu S."/>
            <person name="Liang Z."/>
            <person name="Yan F."/>
            <person name="Li Y."/>
            <person name="Sun B."/>
            <person name="Zhang H."/>
            <person name="Zhang J."/>
            <person name="Zhu Y."/>
            <person name="Du M."/>
            <person name="Zhao Y."/>
            <person name="Schartl M."/>
            <person name="Tang Q."/>
            <person name="Wang J."/>
        </authorList>
    </citation>
    <scope>NUCLEOTIDE SEQUENCE</scope>
</reference>
<dbReference type="GeneID" id="103384954"/>
<dbReference type="GO" id="GO:0042981">
    <property type="term" value="P:regulation of apoptotic process"/>
    <property type="evidence" value="ECO:0007669"/>
    <property type="project" value="TreeGrafter"/>
</dbReference>
<dbReference type="Gene3D" id="1.10.1490.10">
    <property type="entry name" value="C-terminal domain of DFF45/ICAD (DFF-C domain)"/>
    <property type="match status" value="2"/>
</dbReference>